<dbReference type="PANTHER" id="PTHR36174:SF1">
    <property type="entry name" value="LIPID II:GLYCINE GLYCYLTRANSFERASE"/>
    <property type="match status" value="1"/>
</dbReference>
<reference evidence="2 3" key="1">
    <citation type="submission" date="2016-10" db="EMBL/GenBank/DDBJ databases">
        <authorList>
            <person name="de Groot N.N."/>
        </authorList>
    </citation>
    <scope>NUCLEOTIDE SEQUENCE [LARGE SCALE GENOMIC DNA]</scope>
    <source>
        <strain evidence="2 3">DSM 19548</strain>
    </source>
</reference>
<keyword evidence="2" id="KW-0808">Transferase</keyword>
<sequence>MKLDWIETESLRLPQGLSALPMQQHEIYGQACEATGCRVRRFALSAGPSGPVRASAQVLVRRWPLLGQAALLSRGPVWEAEVPLEERRAALNALLERLRQEHRAVAVTPEIDACGDPLAESGWLEAVTPCTLASLRVDASEDELRARMSGKWRNRLKRAEQAELEGLEIRDAPMPPKQDHWLLRKEVIQSRARGYRSVPPEFTRAWVAAGGPGSARLFTAWKGGLPAAAMLFLVHSPGASYHVGWTGPAGRETAAHNLLLWRAMLWLRDRGVKQLDLDVLDTAAAPGLVRFKLGSGARALSLGATRLMAPGSRFFAAPAA</sequence>
<dbReference type="AlphaFoldDB" id="A0A1I1MMC8"/>
<name>A0A1I1MMC8_9RHOB</name>
<dbReference type="GO" id="GO:0016740">
    <property type="term" value="F:transferase activity"/>
    <property type="evidence" value="ECO:0007669"/>
    <property type="project" value="UniProtKB-KW"/>
</dbReference>
<dbReference type="InterPro" id="IPR016181">
    <property type="entry name" value="Acyl_CoA_acyltransferase"/>
</dbReference>
<dbReference type="Gene3D" id="3.40.630.30">
    <property type="match status" value="1"/>
</dbReference>
<dbReference type="OrthoDB" id="341858at2"/>
<evidence type="ECO:0000259" key="1">
    <source>
        <dbReference type="Pfam" id="PF13480"/>
    </source>
</evidence>
<dbReference type="InterPro" id="IPR050644">
    <property type="entry name" value="PG_Glycine_Bridge_Synth"/>
</dbReference>
<gene>
    <name evidence="2" type="ORF">SAMN04488094_11012</name>
</gene>
<dbReference type="InterPro" id="IPR038740">
    <property type="entry name" value="BioF2-like_GNAT_dom"/>
</dbReference>
<dbReference type="Proteomes" id="UP000198728">
    <property type="component" value="Unassembled WGS sequence"/>
</dbReference>
<protein>
    <submittedName>
        <fullName evidence="2">Acetyltransferase (GNAT) domain-containing protein</fullName>
    </submittedName>
</protein>
<organism evidence="2 3">
    <name type="scientific">Tropicimonas isoalkanivorans</name>
    <dbReference type="NCBI Taxonomy" id="441112"/>
    <lineage>
        <taxon>Bacteria</taxon>
        <taxon>Pseudomonadati</taxon>
        <taxon>Pseudomonadota</taxon>
        <taxon>Alphaproteobacteria</taxon>
        <taxon>Rhodobacterales</taxon>
        <taxon>Roseobacteraceae</taxon>
        <taxon>Tropicimonas</taxon>
    </lineage>
</organism>
<dbReference type="EMBL" id="FOLG01000010">
    <property type="protein sequence ID" value="SFC84338.1"/>
    <property type="molecule type" value="Genomic_DNA"/>
</dbReference>
<dbReference type="RefSeq" id="WP_093361600.1">
    <property type="nucleotide sequence ID" value="NZ_FOLG01000010.1"/>
</dbReference>
<dbReference type="PANTHER" id="PTHR36174">
    <property type="entry name" value="LIPID II:GLYCINE GLYCYLTRANSFERASE"/>
    <property type="match status" value="1"/>
</dbReference>
<evidence type="ECO:0000313" key="2">
    <source>
        <dbReference type="EMBL" id="SFC84338.1"/>
    </source>
</evidence>
<accession>A0A1I1MMC8</accession>
<evidence type="ECO:0000313" key="3">
    <source>
        <dbReference type="Proteomes" id="UP000198728"/>
    </source>
</evidence>
<dbReference type="SUPFAM" id="SSF55729">
    <property type="entry name" value="Acyl-CoA N-acyltransferases (Nat)"/>
    <property type="match status" value="1"/>
</dbReference>
<proteinExistence type="predicted"/>
<dbReference type="Pfam" id="PF13480">
    <property type="entry name" value="Acetyltransf_6"/>
    <property type="match status" value="1"/>
</dbReference>
<feature type="domain" description="BioF2-like acetyltransferase" evidence="1">
    <location>
        <begin position="153"/>
        <end position="277"/>
    </location>
</feature>
<keyword evidence="3" id="KW-1185">Reference proteome</keyword>
<dbReference type="STRING" id="441112.SAMN04488094_11012"/>